<feature type="domain" description="Peptidase S1" evidence="4">
    <location>
        <begin position="1"/>
        <end position="94"/>
    </location>
</feature>
<sequence>MQEVLIKLKKVNQHCAVRSRFIQPICLPEASMSFPDYYKCYVVGWGYLHENSSRYSNVVQEALIPIIPDYKCQNVDVYGAEISENMFCAGYLDG</sequence>
<name>V8NIY2_OPHHA</name>
<reference evidence="5 6" key="1">
    <citation type="journal article" date="2013" name="Proc. Natl. Acad. Sci. U.S.A.">
        <title>The king cobra genome reveals dynamic gene evolution and adaptation in the snake venom system.</title>
        <authorList>
            <person name="Vonk F.J."/>
            <person name="Casewell N.R."/>
            <person name="Henkel C.V."/>
            <person name="Heimberg A.M."/>
            <person name="Jansen H.J."/>
            <person name="McCleary R.J."/>
            <person name="Kerkkamp H.M."/>
            <person name="Vos R.A."/>
            <person name="Guerreiro I."/>
            <person name="Calvete J.J."/>
            <person name="Wuster W."/>
            <person name="Woods A.E."/>
            <person name="Logan J.M."/>
            <person name="Harrison R.A."/>
            <person name="Castoe T.A."/>
            <person name="de Koning A.P."/>
            <person name="Pollock D.D."/>
            <person name="Yandell M."/>
            <person name="Calderon D."/>
            <person name="Renjifo C."/>
            <person name="Currier R.B."/>
            <person name="Salgado D."/>
            <person name="Pla D."/>
            <person name="Sanz L."/>
            <person name="Hyder A.S."/>
            <person name="Ribeiro J.M."/>
            <person name="Arntzen J.W."/>
            <person name="van den Thillart G.E."/>
            <person name="Boetzer M."/>
            <person name="Pirovano W."/>
            <person name="Dirks R.P."/>
            <person name="Spaink H.P."/>
            <person name="Duboule D."/>
            <person name="McGlinn E."/>
            <person name="Kini R.M."/>
            <person name="Richardson M.K."/>
        </authorList>
    </citation>
    <scope>NUCLEOTIDE SEQUENCE</scope>
    <source>
        <tissue evidence="5">Blood</tissue>
    </source>
</reference>
<evidence type="ECO:0000256" key="2">
    <source>
        <dbReference type="ARBA" id="ARBA00022801"/>
    </source>
</evidence>
<dbReference type="OrthoDB" id="9937281at2759"/>
<evidence type="ECO:0000259" key="4">
    <source>
        <dbReference type="PROSITE" id="PS50240"/>
    </source>
</evidence>
<keyword evidence="6" id="KW-1185">Reference proteome</keyword>
<dbReference type="GO" id="GO:0004252">
    <property type="term" value="F:serine-type endopeptidase activity"/>
    <property type="evidence" value="ECO:0007669"/>
    <property type="project" value="InterPro"/>
</dbReference>
<keyword evidence="2" id="KW-0378">Hydrolase</keyword>
<dbReference type="InterPro" id="IPR043504">
    <property type="entry name" value="Peptidase_S1_PA_chymotrypsin"/>
</dbReference>
<protein>
    <submittedName>
        <fullName evidence="5">Hepatocyte growth factor activator</fullName>
    </submittedName>
</protein>
<gene>
    <name evidence="5" type="primary">Hgfac</name>
    <name evidence="5" type="ORF">L345_12776</name>
</gene>
<dbReference type="SUPFAM" id="SSF50494">
    <property type="entry name" value="Trypsin-like serine proteases"/>
    <property type="match status" value="1"/>
</dbReference>
<evidence type="ECO:0000256" key="1">
    <source>
        <dbReference type="ARBA" id="ARBA00022670"/>
    </source>
</evidence>
<feature type="non-terminal residue" evidence="5">
    <location>
        <position position="1"/>
    </location>
</feature>
<dbReference type="Proteomes" id="UP000018936">
    <property type="component" value="Unassembled WGS sequence"/>
</dbReference>
<organism evidence="5 6">
    <name type="scientific">Ophiophagus hannah</name>
    <name type="common">King cobra</name>
    <name type="synonym">Naja hannah</name>
    <dbReference type="NCBI Taxonomy" id="8665"/>
    <lineage>
        <taxon>Eukaryota</taxon>
        <taxon>Metazoa</taxon>
        <taxon>Chordata</taxon>
        <taxon>Craniata</taxon>
        <taxon>Vertebrata</taxon>
        <taxon>Euteleostomi</taxon>
        <taxon>Lepidosauria</taxon>
        <taxon>Squamata</taxon>
        <taxon>Bifurcata</taxon>
        <taxon>Unidentata</taxon>
        <taxon>Episquamata</taxon>
        <taxon>Toxicofera</taxon>
        <taxon>Serpentes</taxon>
        <taxon>Colubroidea</taxon>
        <taxon>Elapidae</taxon>
        <taxon>Elapinae</taxon>
        <taxon>Ophiophagus</taxon>
    </lineage>
</organism>
<dbReference type="Pfam" id="PF00089">
    <property type="entry name" value="Trypsin"/>
    <property type="match status" value="1"/>
</dbReference>
<dbReference type="AlphaFoldDB" id="V8NIY2"/>
<dbReference type="EMBL" id="AZIM01003882">
    <property type="protein sequence ID" value="ETE61477.1"/>
    <property type="molecule type" value="Genomic_DNA"/>
</dbReference>
<dbReference type="InterPro" id="IPR009003">
    <property type="entry name" value="Peptidase_S1_PA"/>
</dbReference>
<dbReference type="GO" id="GO:0005791">
    <property type="term" value="C:rough endoplasmic reticulum"/>
    <property type="evidence" value="ECO:0007669"/>
    <property type="project" value="TreeGrafter"/>
</dbReference>
<evidence type="ECO:0000313" key="5">
    <source>
        <dbReference type="EMBL" id="ETE61477.1"/>
    </source>
</evidence>
<proteinExistence type="predicted"/>
<comment type="caution">
    <text evidence="5">The sequence shown here is derived from an EMBL/GenBank/DDBJ whole genome shotgun (WGS) entry which is preliminary data.</text>
</comment>
<feature type="non-terminal residue" evidence="5">
    <location>
        <position position="94"/>
    </location>
</feature>
<dbReference type="GO" id="GO:0005615">
    <property type="term" value="C:extracellular space"/>
    <property type="evidence" value="ECO:0007669"/>
    <property type="project" value="TreeGrafter"/>
</dbReference>
<accession>V8NIY2</accession>
<evidence type="ECO:0000313" key="6">
    <source>
        <dbReference type="Proteomes" id="UP000018936"/>
    </source>
</evidence>
<dbReference type="GO" id="GO:0007596">
    <property type="term" value="P:blood coagulation"/>
    <property type="evidence" value="ECO:0007669"/>
    <property type="project" value="TreeGrafter"/>
</dbReference>
<dbReference type="PANTHER" id="PTHR24264">
    <property type="entry name" value="TRYPSIN-RELATED"/>
    <property type="match status" value="1"/>
</dbReference>
<dbReference type="InterPro" id="IPR001254">
    <property type="entry name" value="Trypsin_dom"/>
</dbReference>
<dbReference type="PROSITE" id="PS50240">
    <property type="entry name" value="TRYPSIN_DOM"/>
    <property type="match status" value="1"/>
</dbReference>
<dbReference type="InterPro" id="IPR050127">
    <property type="entry name" value="Serine_Proteases_S1"/>
</dbReference>
<keyword evidence="1" id="KW-0645">Protease</keyword>
<dbReference type="GO" id="GO:0031638">
    <property type="term" value="P:zymogen activation"/>
    <property type="evidence" value="ECO:0007669"/>
    <property type="project" value="TreeGrafter"/>
</dbReference>
<evidence type="ECO:0000256" key="3">
    <source>
        <dbReference type="ARBA" id="ARBA00022825"/>
    </source>
</evidence>
<keyword evidence="3" id="KW-0720">Serine protease</keyword>
<dbReference type="Gene3D" id="2.40.10.10">
    <property type="entry name" value="Trypsin-like serine proteases"/>
    <property type="match status" value="2"/>
</dbReference>
<dbReference type="PANTHER" id="PTHR24264:SF43">
    <property type="entry name" value="HEPATOCYTE GROWTH FACTOR ACTIVATOR"/>
    <property type="match status" value="1"/>
</dbReference>